<evidence type="ECO:0000256" key="6">
    <source>
        <dbReference type="SAM" id="Phobius"/>
    </source>
</evidence>
<comment type="subcellular location">
    <subcellularLocation>
        <location evidence="1">Cell membrane</location>
        <topology evidence="1">Multi-pass membrane protein</topology>
    </subcellularLocation>
</comment>
<feature type="transmembrane region" description="Helical" evidence="6">
    <location>
        <begin position="293"/>
        <end position="313"/>
    </location>
</feature>
<dbReference type="PANTHER" id="PTHR30250">
    <property type="entry name" value="PST FAMILY PREDICTED COLANIC ACID TRANSPORTER"/>
    <property type="match status" value="1"/>
</dbReference>
<dbReference type="STRING" id="575788.VS_0223"/>
<feature type="transmembrane region" description="Helical" evidence="6">
    <location>
        <begin position="116"/>
        <end position="135"/>
    </location>
</feature>
<evidence type="ECO:0000256" key="4">
    <source>
        <dbReference type="ARBA" id="ARBA00022989"/>
    </source>
</evidence>
<feature type="transmembrane region" description="Helical" evidence="6">
    <location>
        <begin position="356"/>
        <end position="377"/>
    </location>
</feature>
<dbReference type="KEGG" id="vsp:VS_0223"/>
<feature type="transmembrane region" description="Helical" evidence="6">
    <location>
        <begin position="414"/>
        <end position="431"/>
    </location>
</feature>
<reference evidence="7 8" key="1">
    <citation type="submission" date="2009-02" db="EMBL/GenBank/DDBJ databases">
        <title>Vibrio splendidus str. LGP32 complete genome.</title>
        <authorList>
            <person name="Mazel D."/>
            <person name="Le Roux F."/>
        </authorList>
    </citation>
    <scope>NUCLEOTIDE SEQUENCE [LARGE SCALE GENOMIC DNA]</scope>
    <source>
        <strain evidence="7 8">LGP32</strain>
    </source>
</reference>
<accession>B7VHP2</accession>
<evidence type="ECO:0000256" key="5">
    <source>
        <dbReference type="ARBA" id="ARBA00023136"/>
    </source>
</evidence>
<dbReference type="InterPro" id="IPR002797">
    <property type="entry name" value="Polysacc_synth"/>
</dbReference>
<name>B7VHP2_VIBA3</name>
<feature type="transmembrane region" description="Helical" evidence="6">
    <location>
        <begin position="12"/>
        <end position="34"/>
    </location>
</feature>
<evidence type="ECO:0000256" key="1">
    <source>
        <dbReference type="ARBA" id="ARBA00004651"/>
    </source>
</evidence>
<dbReference type="PANTHER" id="PTHR30250:SF11">
    <property type="entry name" value="O-ANTIGEN TRANSPORTER-RELATED"/>
    <property type="match status" value="1"/>
</dbReference>
<keyword evidence="4 6" id="KW-1133">Transmembrane helix</keyword>
<feature type="transmembrane region" description="Helical" evidence="6">
    <location>
        <begin position="147"/>
        <end position="169"/>
    </location>
</feature>
<dbReference type="PATRIC" id="fig|575788.5.peg.1613"/>
<dbReference type="Proteomes" id="UP000009100">
    <property type="component" value="Chromosome 1"/>
</dbReference>
<keyword evidence="2" id="KW-1003">Cell membrane</keyword>
<protein>
    <submittedName>
        <fullName evidence="7">Capsular polysaccharide repeating unit transporter CpsL</fullName>
    </submittedName>
</protein>
<dbReference type="InterPro" id="IPR050833">
    <property type="entry name" value="Poly_Biosynth_Transport"/>
</dbReference>
<dbReference type="eggNOG" id="COG2244">
    <property type="taxonomic scope" value="Bacteria"/>
</dbReference>
<evidence type="ECO:0000256" key="2">
    <source>
        <dbReference type="ARBA" id="ARBA00022475"/>
    </source>
</evidence>
<evidence type="ECO:0000256" key="3">
    <source>
        <dbReference type="ARBA" id="ARBA00022692"/>
    </source>
</evidence>
<proteinExistence type="predicted"/>
<feature type="transmembrane region" description="Helical" evidence="6">
    <location>
        <begin position="383"/>
        <end position="402"/>
    </location>
</feature>
<dbReference type="EMBL" id="FM954972">
    <property type="protein sequence ID" value="CAV17254.1"/>
    <property type="molecule type" value="Genomic_DNA"/>
</dbReference>
<dbReference type="GO" id="GO:0005886">
    <property type="term" value="C:plasma membrane"/>
    <property type="evidence" value="ECO:0007669"/>
    <property type="project" value="UniProtKB-SubCell"/>
</dbReference>
<keyword evidence="5 6" id="KW-0472">Membrane</keyword>
<sequence>MINNKLIRHGGINVLGAMLIQGINFLSLPLFIQILSVNELGIVMVFNAWVAVYTILLSFQIPSTFSVAFSFYSQDDFKRYVFHSVILLTVLGFLIGFIFFITNKYLYQLTKMTDEIFLLIMVQSLSLGIINLKLNEYMYLMKVHKRLLLSLTVAIFNLLLSFIFIFTFYEDEKEIGRILGSSISSVVVAFFIFTLFLKNNKFIWKTEYIFFAFPLLLPFMLQAASHVVLGSSDRLMIEHYMGVESVGVYSFIYNMGMIVTIVWGALNSAWAPWYYKKMAISEKDEIISKYSRIYLRFFTGVTITIIITLPYVVSLIAGVEYEKGLTYLPLIICGAYFNFLYMFPVNYEYFKQKVKYIAFSTLVAAIINVVLNLYLIPLKGAEGAAISTFFSYFVMFLFHEIIVRYKFQHITIEVKEYLLNISILLVVLFWLG</sequence>
<dbReference type="Pfam" id="PF01943">
    <property type="entry name" value="Polysacc_synt"/>
    <property type="match status" value="1"/>
</dbReference>
<evidence type="ECO:0000313" key="7">
    <source>
        <dbReference type="EMBL" id="CAV17254.1"/>
    </source>
</evidence>
<feature type="transmembrane region" description="Helical" evidence="6">
    <location>
        <begin position="175"/>
        <end position="197"/>
    </location>
</feature>
<dbReference type="AlphaFoldDB" id="B7VHP2"/>
<keyword evidence="3 6" id="KW-0812">Transmembrane</keyword>
<feature type="transmembrane region" description="Helical" evidence="6">
    <location>
        <begin position="325"/>
        <end position="344"/>
    </location>
</feature>
<dbReference type="HOGENOM" id="CLU_022017_7_1_6"/>
<feature type="transmembrane region" description="Helical" evidence="6">
    <location>
        <begin position="80"/>
        <end position="101"/>
    </location>
</feature>
<gene>
    <name evidence="7" type="ordered locus">VS_0223</name>
</gene>
<feature type="transmembrane region" description="Helical" evidence="6">
    <location>
        <begin position="251"/>
        <end position="273"/>
    </location>
</feature>
<evidence type="ECO:0000313" key="8">
    <source>
        <dbReference type="Proteomes" id="UP000009100"/>
    </source>
</evidence>
<feature type="transmembrane region" description="Helical" evidence="6">
    <location>
        <begin position="209"/>
        <end position="231"/>
    </location>
</feature>
<organism evidence="7 8">
    <name type="scientific">Vibrio atlanticus (strain LGP32)</name>
    <name type="common">Vibrio splendidus (strain Mel32)</name>
    <dbReference type="NCBI Taxonomy" id="575788"/>
    <lineage>
        <taxon>Bacteria</taxon>
        <taxon>Pseudomonadati</taxon>
        <taxon>Pseudomonadota</taxon>
        <taxon>Gammaproteobacteria</taxon>
        <taxon>Vibrionales</taxon>
        <taxon>Vibrionaceae</taxon>
        <taxon>Vibrio</taxon>
    </lineage>
</organism>